<reference evidence="4 5" key="1">
    <citation type="journal article" date="2021" name="Elife">
        <title>Chloroplast acquisition without the gene transfer in kleptoplastic sea slugs, Plakobranchus ocellatus.</title>
        <authorList>
            <person name="Maeda T."/>
            <person name="Takahashi S."/>
            <person name="Yoshida T."/>
            <person name="Shimamura S."/>
            <person name="Takaki Y."/>
            <person name="Nagai Y."/>
            <person name="Toyoda A."/>
            <person name="Suzuki Y."/>
            <person name="Arimoto A."/>
            <person name="Ishii H."/>
            <person name="Satoh N."/>
            <person name="Nishiyama T."/>
            <person name="Hasebe M."/>
            <person name="Maruyama T."/>
            <person name="Minagawa J."/>
            <person name="Obokata J."/>
            <person name="Shigenobu S."/>
        </authorList>
    </citation>
    <scope>NUCLEOTIDE SEQUENCE [LARGE SCALE GENOMIC DNA]</scope>
</reference>
<dbReference type="InterPro" id="IPR016187">
    <property type="entry name" value="CTDL_fold"/>
</dbReference>
<proteinExistence type="predicted"/>
<dbReference type="SMART" id="SM00034">
    <property type="entry name" value="CLECT"/>
    <property type="match status" value="1"/>
</dbReference>
<dbReference type="Gene3D" id="3.10.100.10">
    <property type="entry name" value="Mannose-Binding Protein A, subunit A"/>
    <property type="match status" value="1"/>
</dbReference>
<keyword evidence="1" id="KW-1015">Disulfide bond</keyword>
<dbReference type="SUPFAM" id="SSF56436">
    <property type="entry name" value="C-type lectin-like"/>
    <property type="match status" value="1"/>
</dbReference>
<dbReference type="PROSITE" id="PS50041">
    <property type="entry name" value="C_TYPE_LECTIN_2"/>
    <property type="match status" value="1"/>
</dbReference>
<dbReference type="Pfam" id="PF00059">
    <property type="entry name" value="Lectin_C"/>
    <property type="match status" value="1"/>
</dbReference>
<dbReference type="PANTHER" id="PTHR22801">
    <property type="entry name" value="LITHOSTATHINE"/>
    <property type="match status" value="1"/>
</dbReference>
<dbReference type="PANTHER" id="PTHR22801:SF63">
    <property type="entry name" value="C-TYPE LECTIN DOMAIN-CONTAINING PROTEIN"/>
    <property type="match status" value="1"/>
</dbReference>
<dbReference type="CDD" id="cd00037">
    <property type="entry name" value="CLECT"/>
    <property type="match status" value="1"/>
</dbReference>
<dbReference type="InterPro" id="IPR018378">
    <property type="entry name" value="C-type_lectin_CS"/>
</dbReference>
<keyword evidence="5" id="KW-1185">Reference proteome</keyword>
<evidence type="ECO:0000313" key="5">
    <source>
        <dbReference type="Proteomes" id="UP000762676"/>
    </source>
</evidence>
<protein>
    <submittedName>
        <fullName evidence="4">C-type lectin domain family 11 member A</fullName>
    </submittedName>
</protein>
<dbReference type="AlphaFoldDB" id="A0AAV4ELN4"/>
<sequence>MFAFDANLHTLIATALQALTGTGITTVENGCPTNVVKSVGSQFFSVLGDACFQFVTNDDVPFETAQKTCRQHNGTLAMPKTKYINDFLLQEMQRRQQLKPMWIGMQDTIREGIYVWEDGSQVRHWGNMHYFNGEPFSSGEDCLALNPLDWQWHDFDCSNEKHSFICQYDVQS</sequence>
<name>A0AAV4ELN4_9GAST</name>
<feature type="domain" description="C-type lectin" evidence="3">
    <location>
        <begin position="47"/>
        <end position="161"/>
    </location>
</feature>
<comment type="caution">
    <text evidence="4">The sequence shown here is derived from an EMBL/GenBank/DDBJ whole genome shotgun (WGS) entry which is preliminary data.</text>
</comment>
<feature type="signal peptide" evidence="2">
    <location>
        <begin position="1"/>
        <end position="23"/>
    </location>
</feature>
<organism evidence="4 5">
    <name type="scientific">Elysia marginata</name>
    <dbReference type="NCBI Taxonomy" id="1093978"/>
    <lineage>
        <taxon>Eukaryota</taxon>
        <taxon>Metazoa</taxon>
        <taxon>Spiralia</taxon>
        <taxon>Lophotrochozoa</taxon>
        <taxon>Mollusca</taxon>
        <taxon>Gastropoda</taxon>
        <taxon>Heterobranchia</taxon>
        <taxon>Euthyneura</taxon>
        <taxon>Panpulmonata</taxon>
        <taxon>Sacoglossa</taxon>
        <taxon>Placobranchoidea</taxon>
        <taxon>Plakobranchidae</taxon>
        <taxon>Elysia</taxon>
    </lineage>
</organism>
<evidence type="ECO:0000256" key="2">
    <source>
        <dbReference type="SAM" id="SignalP"/>
    </source>
</evidence>
<accession>A0AAV4ELN4</accession>
<dbReference type="PROSITE" id="PS00615">
    <property type="entry name" value="C_TYPE_LECTIN_1"/>
    <property type="match status" value="1"/>
</dbReference>
<dbReference type="Proteomes" id="UP000762676">
    <property type="component" value="Unassembled WGS sequence"/>
</dbReference>
<gene>
    <name evidence="4" type="ORF">ElyMa_000118800</name>
</gene>
<evidence type="ECO:0000256" key="1">
    <source>
        <dbReference type="ARBA" id="ARBA00023157"/>
    </source>
</evidence>
<evidence type="ECO:0000259" key="3">
    <source>
        <dbReference type="PROSITE" id="PS50041"/>
    </source>
</evidence>
<dbReference type="InterPro" id="IPR050801">
    <property type="entry name" value="Ca-Dep_Lectins_ImmuneDev"/>
</dbReference>
<evidence type="ECO:0000313" key="4">
    <source>
        <dbReference type="EMBL" id="GFR61987.1"/>
    </source>
</evidence>
<dbReference type="InterPro" id="IPR016186">
    <property type="entry name" value="C-type_lectin-like/link_sf"/>
</dbReference>
<dbReference type="InterPro" id="IPR001304">
    <property type="entry name" value="C-type_lectin-like"/>
</dbReference>
<keyword evidence="2" id="KW-0732">Signal</keyword>
<dbReference type="EMBL" id="BMAT01000221">
    <property type="protein sequence ID" value="GFR61987.1"/>
    <property type="molecule type" value="Genomic_DNA"/>
</dbReference>
<feature type="chain" id="PRO_5043640879" evidence="2">
    <location>
        <begin position="24"/>
        <end position="172"/>
    </location>
</feature>